<organism evidence="2 3">
    <name type="scientific">Artemisia annua</name>
    <name type="common">Sweet wormwood</name>
    <dbReference type="NCBI Taxonomy" id="35608"/>
    <lineage>
        <taxon>Eukaryota</taxon>
        <taxon>Viridiplantae</taxon>
        <taxon>Streptophyta</taxon>
        <taxon>Embryophyta</taxon>
        <taxon>Tracheophyta</taxon>
        <taxon>Spermatophyta</taxon>
        <taxon>Magnoliopsida</taxon>
        <taxon>eudicotyledons</taxon>
        <taxon>Gunneridae</taxon>
        <taxon>Pentapetalae</taxon>
        <taxon>asterids</taxon>
        <taxon>campanulids</taxon>
        <taxon>Asterales</taxon>
        <taxon>Asteraceae</taxon>
        <taxon>Asteroideae</taxon>
        <taxon>Anthemideae</taxon>
        <taxon>Artemisiinae</taxon>
        <taxon>Artemisia</taxon>
    </lineage>
</organism>
<dbReference type="STRING" id="35608.A0A2U1LJH0"/>
<accession>A0A2U1LJH0</accession>
<name>A0A2U1LJH0_ARTAN</name>
<dbReference type="PANTHER" id="PTHR33116">
    <property type="entry name" value="REVERSE TRANSCRIPTASE ZINC-BINDING DOMAIN-CONTAINING PROTEIN-RELATED-RELATED"/>
    <property type="match status" value="1"/>
</dbReference>
<evidence type="ECO:0000313" key="3">
    <source>
        <dbReference type="Proteomes" id="UP000245207"/>
    </source>
</evidence>
<protein>
    <submittedName>
        <fullName evidence="2">Reverse transcriptase zinc-binding domain-containing protein</fullName>
    </submittedName>
</protein>
<keyword evidence="2" id="KW-0808">Transferase</keyword>
<keyword evidence="2" id="KW-0548">Nucleotidyltransferase</keyword>
<evidence type="ECO:0000313" key="2">
    <source>
        <dbReference type="EMBL" id="PWA49149.1"/>
    </source>
</evidence>
<keyword evidence="3" id="KW-1185">Reference proteome</keyword>
<evidence type="ECO:0000259" key="1">
    <source>
        <dbReference type="Pfam" id="PF13966"/>
    </source>
</evidence>
<comment type="caution">
    <text evidence="2">The sequence shown here is derived from an EMBL/GenBank/DDBJ whole genome shotgun (WGS) entry which is preliminary data.</text>
</comment>
<dbReference type="PANTHER" id="PTHR33116:SF78">
    <property type="entry name" value="OS12G0587133 PROTEIN"/>
    <property type="match status" value="1"/>
</dbReference>
<dbReference type="Proteomes" id="UP000245207">
    <property type="component" value="Unassembled WGS sequence"/>
</dbReference>
<dbReference type="AlphaFoldDB" id="A0A2U1LJH0"/>
<keyword evidence="2" id="KW-0695">RNA-directed DNA polymerase</keyword>
<gene>
    <name evidence="2" type="ORF">CTI12_AA481880</name>
</gene>
<dbReference type="OrthoDB" id="696485at2759"/>
<proteinExistence type="predicted"/>
<dbReference type="InterPro" id="IPR026960">
    <property type="entry name" value="RVT-Znf"/>
</dbReference>
<feature type="domain" description="Reverse transcriptase zinc-binding" evidence="1">
    <location>
        <begin position="7"/>
        <end position="75"/>
    </location>
</feature>
<dbReference type="EMBL" id="PKPP01009057">
    <property type="protein sequence ID" value="PWA49149.1"/>
    <property type="molecule type" value="Genomic_DNA"/>
</dbReference>
<dbReference type="Pfam" id="PF13966">
    <property type="entry name" value="zf-RVT"/>
    <property type="match status" value="1"/>
</dbReference>
<dbReference type="GO" id="GO:0003964">
    <property type="term" value="F:RNA-directed DNA polymerase activity"/>
    <property type="evidence" value="ECO:0007669"/>
    <property type="project" value="UniProtKB-KW"/>
</dbReference>
<reference evidence="2 3" key="1">
    <citation type="journal article" date="2018" name="Mol. Plant">
        <title>The genome of Artemisia annua provides insight into the evolution of Asteraceae family and artemisinin biosynthesis.</title>
        <authorList>
            <person name="Shen Q."/>
            <person name="Zhang L."/>
            <person name="Liao Z."/>
            <person name="Wang S."/>
            <person name="Yan T."/>
            <person name="Shi P."/>
            <person name="Liu M."/>
            <person name="Fu X."/>
            <person name="Pan Q."/>
            <person name="Wang Y."/>
            <person name="Lv Z."/>
            <person name="Lu X."/>
            <person name="Zhang F."/>
            <person name="Jiang W."/>
            <person name="Ma Y."/>
            <person name="Chen M."/>
            <person name="Hao X."/>
            <person name="Li L."/>
            <person name="Tang Y."/>
            <person name="Lv G."/>
            <person name="Zhou Y."/>
            <person name="Sun X."/>
            <person name="Brodelius P.E."/>
            <person name="Rose J.K.C."/>
            <person name="Tang K."/>
        </authorList>
    </citation>
    <scope>NUCLEOTIDE SEQUENCE [LARGE SCALE GENOMIC DNA]</scope>
    <source>
        <strain evidence="3">cv. Huhao1</strain>
        <tissue evidence="2">Leaf</tissue>
    </source>
</reference>
<sequence>MFLLNVRPIETRWCRFIPRKVNILVWRILRDRIPTRWNLSKKDFEVTSLLCLLCNISPETSSHLLWSCNLATSVWRLVFKWMDLPLPDSDNLNDIFSWLDHARHNSASKNILNYVLGVVVWTLWQFRNNKIFGDKKILQKDLLDQIFDLSFLWYSSRNRNCKVSRSNWIQNPLLSSIL</sequence>